<gene>
    <name evidence="1" type="ORF">AAW51_4222</name>
</gene>
<protein>
    <recommendedName>
        <fullName evidence="3">Tetratricopeptide repeat protein</fullName>
    </recommendedName>
</protein>
<dbReference type="EMBL" id="CP011371">
    <property type="protein sequence ID" value="AKJ30913.1"/>
    <property type="molecule type" value="Genomic_DNA"/>
</dbReference>
<organism evidence="1 2">
    <name type="scientific">Caldimonas brevitalea</name>
    <dbReference type="NCBI Taxonomy" id="413882"/>
    <lineage>
        <taxon>Bacteria</taxon>
        <taxon>Pseudomonadati</taxon>
        <taxon>Pseudomonadota</taxon>
        <taxon>Betaproteobacteria</taxon>
        <taxon>Burkholderiales</taxon>
        <taxon>Sphaerotilaceae</taxon>
        <taxon>Caldimonas</taxon>
    </lineage>
</organism>
<proteinExistence type="predicted"/>
<dbReference type="InterPro" id="IPR011990">
    <property type="entry name" value="TPR-like_helical_dom_sf"/>
</dbReference>
<dbReference type="PATRIC" id="fig|413882.6.peg.4413"/>
<evidence type="ECO:0008006" key="3">
    <source>
        <dbReference type="Google" id="ProtNLM"/>
    </source>
</evidence>
<dbReference type="AlphaFoldDB" id="A0A0G3BSD2"/>
<name>A0A0G3BSD2_9BURK</name>
<dbReference type="STRING" id="413882.AAW51_4222"/>
<accession>A0A0G3BSD2</accession>
<dbReference type="KEGG" id="pbh:AAW51_4222"/>
<dbReference type="RefSeq" id="WP_047196169.1">
    <property type="nucleotide sequence ID" value="NZ_CP011371.1"/>
</dbReference>
<dbReference type="Gene3D" id="1.25.40.10">
    <property type="entry name" value="Tetratricopeptide repeat domain"/>
    <property type="match status" value="1"/>
</dbReference>
<dbReference type="OrthoDB" id="8985285at2"/>
<keyword evidence="2" id="KW-1185">Reference proteome</keyword>
<dbReference type="Proteomes" id="UP000035352">
    <property type="component" value="Chromosome"/>
</dbReference>
<evidence type="ECO:0000313" key="1">
    <source>
        <dbReference type="EMBL" id="AKJ30913.1"/>
    </source>
</evidence>
<evidence type="ECO:0000313" key="2">
    <source>
        <dbReference type="Proteomes" id="UP000035352"/>
    </source>
</evidence>
<dbReference type="SUPFAM" id="SSF48452">
    <property type="entry name" value="TPR-like"/>
    <property type="match status" value="1"/>
</dbReference>
<reference evidence="1 2" key="1">
    <citation type="submission" date="2015-05" db="EMBL/GenBank/DDBJ databases">
        <authorList>
            <person name="Tang B."/>
            <person name="Yu Y."/>
        </authorList>
    </citation>
    <scope>NUCLEOTIDE SEQUENCE [LARGE SCALE GENOMIC DNA]</scope>
    <source>
        <strain evidence="1 2">DSM 7029</strain>
    </source>
</reference>
<sequence length="433" mass="47779">MRREYVAMESALQEFIEQPDDPVLVLRGPDADMLFPLKALQEWDRQRPDPVFMLFAFPCNTVDDFLKASLDAVSTQIQAGNAVRAKEGLTPWAPLPLLCLDKRRPAAQRLVAAIMHVRGLLAAEQEVVWVMLPNEVGDAEGYRDLVAPLLEGVHDWMLGQHFIVRDRRDEPFLLQGRERLDGVLRLEIDFSAARAADSLVQAVNDPLQPLPQRMQALLQLAAFDLAYERFDMAHEKYALLYDYHRQQGDMVGRALALGGAGDVATRLGREEEALHRYQQAIALAGPAKSAGVMLNLLMAAGRLSLGLSRWGDAEGYYELASRLAGKLLFTNAKIEAMEQQGAALAAQGKPVDAAKLWIDAKGLCRAFDCFDAWRSLLDRLRDLYAGMGMQPEVATCELELGALLRKTEALGAEHAAAHACDHRAGQPASSLST</sequence>